<dbReference type="Proteomes" id="UP000524462">
    <property type="component" value="Unassembled WGS sequence"/>
</dbReference>
<dbReference type="Gene3D" id="3.20.20.150">
    <property type="entry name" value="Divalent-metal-dependent TIM barrel enzymes"/>
    <property type="match status" value="1"/>
</dbReference>
<name>A0A7W0ARI5_STRPO</name>
<accession>A0A7W0ARI5</accession>
<evidence type="ECO:0000313" key="2">
    <source>
        <dbReference type="Proteomes" id="UP000524462"/>
    </source>
</evidence>
<protein>
    <submittedName>
        <fullName evidence="1">AP endonuclease</fullName>
    </submittedName>
</protein>
<dbReference type="EMBL" id="JACEGE010000003">
    <property type="protein sequence ID" value="MBA2795126.1"/>
    <property type="molecule type" value="Genomic_DNA"/>
</dbReference>
<comment type="caution">
    <text evidence="1">The sequence shown here is derived from an EMBL/GenBank/DDBJ whole genome shotgun (WGS) entry which is preliminary data.</text>
</comment>
<dbReference type="InterPro" id="IPR036237">
    <property type="entry name" value="Xyl_isomerase-like_sf"/>
</dbReference>
<organism evidence="1 2">
    <name type="scientific">Streptococcus porcinus</name>
    <dbReference type="NCBI Taxonomy" id="1340"/>
    <lineage>
        <taxon>Bacteria</taxon>
        <taxon>Bacillati</taxon>
        <taxon>Bacillota</taxon>
        <taxon>Bacilli</taxon>
        <taxon>Lactobacillales</taxon>
        <taxon>Streptococcaceae</taxon>
        <taxon>Streptococcus</taxon>
    </lineage>
</organism>
<keyword evidence="1" id="KW-0540">Nuclease</keyword>
<dbReference type="SUPFAM" id="SSF51658">
    <property type="entry name" value="Xylose isomerase-like"/>
    <property type="match status" value="1"/>
</dbReference>
<dbReference type="AlphaFoldDB" id="A0A7W0ARI5"/>
<reference evidence="1 2" key="1">
    <citation type="submission" date="2020-07" db="EMBL/GenBank/DDBJ databases">
        <title>Molecular and genomic characterization of Streptococcus porcinus isolated from diseased swine in Brazil.</title>
        <authorList>
            <person name="Moreno L.Z."/>
            <person name="Matajira C.E.C."/>
            <person name="Poor A.P."/>
            <person name="Dutra M.C."/>
            <person name="Moreno A.M."/>
        </authorList>
    </citation>
    <scope>NUCLEOTIDE SEQUENCE [LARGE SCALE GENOMIC DNA]</scope>
    <source>
        <strain evidence="1 2">SP0816-2</strain>
    </source>
</reference>
<proteinExistence type="predicted"/>
<sequence length="252" mass="28583">MFEKENLIINSIAFKAQLEAGLLQENLLDQVFEMGFKRFEVRREFLKSIPQELEALKEKAKELDLALFYSINENLLVNNKINPNLNDLIQEARMLGAPFLKLNIGDATNLTLATLQALKELLSSDMRILVENNQDTRGGSLSNCSHFMSLVHQAGLPIGFVFDTANWAFLGESLSQATLKMCDFTTYLHCKNYQKSLFGLENSPSLFEGEIDITTLILQFPKARYLALEYTTTNDQLLADAQKLSQLKRESF</sequence>
<gene>
    <name evidence="1" type="ORF">H1B29_01260</name>
</gene>
<dbReference type="GO" id="GO:0004519">
    <property type="term" value="F:endonuclease activity"/>
    <property type="evidence" value="ECO:0007669"/>
    <property type="project" value="UniProtKB-KW"/>
</dbReference>
<keyword evidence="1" id="KW-0378">Hydrolase</keyword>
<evidence type="ECO:0000313" key="1">
    <source>
        <dbReference type="EMBL" id="MBA2795126.1"/>
    </source>
</evidence>
<dbReference type="RefSeq" id="WP_181459542.1">
    <property type="nucleotide sequence ID" value="NZ_JACEGE010000003.1"/>
</dbReference>
<keyword evidence="1" id="KW-0255">Endonuclease</keyword>